<dbReference type="Pfam" id="PF08275">
    <property type="entry name" value="DNAG_N"/>
    <property type="match status" value="1"/>
</dbReference>
<dbReference type="InterPro" id="IPR013264">
    <property type="entry name" value="DNAG_N"/>
</dbReference>
<feature type="compositionally biased region" description="Low complexity" evidence="15">
    <location>
        <begin position="451"/>
        <end position="470"/>
    </location>
</feature>
<dbReference type="GO" id="GO:0005737">
    <property type="term" value="C:cytoplasm"/>
    <property type="evidence" value="ECO:0007669"/>
    <property type="project" value="TreeGrafter"/>
</dbReference>
<dbReference type="PIRSF" id="PIRSF002811">
    <property type="entry name" value="DnaG"/>
    <property type="match status" value="1"/>
</dbReference>
<keyword evidence="6 12" id="KW-0479">Metal-binding</keyword>
<dbReference type="GO" id="GO:0000428">
    <property type="term" value="C:DNA-directed RNA polymerase complex"/>
    <property type="evidence" value="ECO:0007669"/>
    <property type="project" value="UniProtKB-KW"/>
</dbReference>
<keyword evidence="18" id="KW-1185">Reference proteome</keyword>
<dbReference type="STRING" id="128944.AWM75_07465"/>
<evidence type="ECO:0000256" key="14">
    <source>
        <dbReference type="PIRSR" id="PIRSR002811-1"/>
    </source>
</evidence>
<evidence type="ECO:0000256" key="4">
    <source>
        <dbReference type="ARBA" id="ARBA00022695"/>
    </source>
</evidence>
<dbReference type="Proteomes" id="UP000062260">
    <property type="component" value="Chromosome"/>
</dbReference>
<dbReference type="EC" id="2.7.7.101" evidence="12"/>
<dbReference type="InterPro" id="IPR019475">
    <property type="entry name" value="DNA_primase_DnaB-bd"/>
</dbReference>
<dbReference type="InterPro" id="IPR016136">
    <property type="entry name" value="DNA_helicase_N/primase_C"/>
</dbReference>
<dbReference type="GO" id="GO:0003677">
    <property type="term" value="F:DNA binding"/>
    <property type="evidence" value="ECO:0007669"/>
    <property type="project" value="UniProtKB-KW"/>
</dbReference>
<evidence type="ECO:0000313" key="18">
    <source>
        <dbReference type="Proteomes" id="UP000062260"/>
    </source>
</evidence>
<evidence type="ECO:0000256" key="15">
    <source>
        <dbReference type="SAM" id="MobiDB-lite"/>
    </source>
</evidence>
<gene>
    <name evidence="12" type="primary">dnaG</name>
    <name evidence="17" type="ORF">AWM75_07465</name>
</gene>
<dbReference type="Pfam" id="PF01807">
    <property type="entry name" value="Zn_ribbon_DnaG"/>
    <property type="match status" value="1"/>
</dbReference>
<dbReference type="Pfam" id="PF10410">
    <property type="entry name" value="DnaB_bind"/>
    <property type="match status" value="1"/>
</dbReference>
<dbReference type="InterPro" id="IPR036977">
    <property type="entry name" value="DNA_primase_Znf_CHC2"/>
</dbReference>
<dbReference type="GO" id="GO:0006269">
    <property type="term" value="P:DNA replication, synthesis of primer"/>
    <property type="evidence" value="ECO:0007669"/>
    <property type="project" value="UniProtKB-UniRule"/>
</dbReference>
<name>A0A0X8FM24_9LACT</name>
<keyword evidence="1 12" id="KW-0240">DNA-directed RNA polymerase</keyword>
<dbReference type="SUPFAM" id="SSF56731">
    <property type="entry name" value="DNA primase core"/>
    <property type="match status" value="1"/>
</dbReference>
<dbReference type="HAMAP" id="MF_00974">
    <property type="entry name" value="DNA_primase_DnaG"/>
    <property type="match status" value="1"/>
</dbReference>
<dbReference type="Gene3D" id="1.10.860.10">
    <property type="entry name" value="DNAb Helicase, Chain A"/>
    <property type="match status" value="1"/>
</dbReference>
<evidence type="ECO:0000256" key="8">
    <source>
        <dbReference type="ARBA" id="ARBA00022833"/>
    </source>
</evidence>
<evidence type="ECO:0000256" key="3">
    <source>
        <dbReference type="ARBA" id="ARBA00022679"/>
    </source>
</evidence>
<dbReference type="Gene3D" id="3.90.580.10">
    <property type="entry name" value="Zinc finger, CHC2-type domain"/>
    <property type="match status" value="1"/>
</dbReference>
<reference evidence="17 18" key="1">
    <citation type="journal article" date="2016" name="Genome Announc.">
        <title>Complete Genome Sequences of Aerococcus christensenii CCUG 28831T, Aerococcus sanguinicola CCUG 43001T, Aerococcus urinae CCUG 36881T, Aerococcus urinaeequi CCUG 28094T, Aerococcus urinaehominis CCUG 42038 BT, and Aerococcus viridans CCUG 4311T.</title>
        <authorList>
            <person name="Carkaci D."/>
            <person name="Dargis R."/>
            <person name="Nielsen X.C."/>
            <person name="Skovgaard O."/>
            <person name="Fuursted K."/>
            <person name="Christensen J.J."/>
        </authorList>
    </citation>
    <scope>NUCLEOTIDE SEQUENCE [LARGE SCALE GENOMIC DNA]</scope>
    <source>
        <strain evidence="17 18">CCUG42038B</strain>
    </source>
</reference>
<dbReference type="NCBIfam" id="TIGR01391">
    <property type="entry name" value="dnaG"/>
    <property type="match status" value="1"/>
</dbReference>
<keyword evidence="7 12" id="KW-0863">Zinc-finger</keyword>
<evidence type="ECO:0000256" key="7">
    <source>
        <dbReference type="ARBA" id="ARBA00022771"/>
    </source>
</evidence>
<evidence type="ECO:0000256" key="12">
    <source>
        <dbReference type="HAMAP-Rule" id="MF_00974"/>
    </source>
</evidence>
<comment type="function">
    <text evidence="12 13">RNA polymerase that catalyzes the synthesis of short RNA molecules used as primers for DNA polymerase during DNA replication.</text>
</comment>
<evidence type="ECO:0000256" key="10">
    <source>
        <dbReference type="ARBA" id="ARBA00023125"/>
    </source>
</evidence>
<dbReference type="Gene3D" id="3.40.1360.10">
    <property type="match status" value="1"/>
</dbReference>
<evidence type="ECO:0000256" key="6">
    <source>
        <dbReference type="ARBA" id="ARBA00022723"/>
    </source>
</evidence>
<evidence type="ECO:0000256" key="1">
    <source>
        <dbReference type="ARBA" id="ARBA00022478"/>
    </source>
</evidence>
<dbReference type="GO" id="GO:0003899">
    <property type="term" value="F:DNA-directed RNA polymerase activity"/>
    <property type="evidence" value="ECO:0007669"/>
    <property type="project" value="UniProtKB-UniRule"/>
</dbReference>
<accession>A0A0X8FM24</accession>
<keyword evidence="5 12" id="KW-0235">DNA replication</keyword>
<evidence type="ECO:0000256" key="13">
    <source>
        <dbReference type="PIRNR" id="PIRNR002811"/>
    </source>
</evidence>
<dbReference type="SMART" id="SM00493">
    <property type="entry name" value="TOPRIM"/>
    <property type="match status" value="1"/>
</dbReference>
<dbReference type="InterPro" id="IPR050219">
    <property type="entry name" value="DnaG_primase"/>
</dbReference>
<evidence type="ECO:0000256" key="2">
    <source>
        <dbReference type="ARBA" id="ARBA00022515"/>
    </source>
</evidence>
<evidence type="ECO:0000256" key="5">
    <source>
        <dbReference type="ARBA" id="ARBA00022705"/>
    </source>
</evidence>
<feature type="zinc finger region" description="CHC2-type" evidence="12 14">
    <location>
        <begin position="42"/>
        <end position="66"/>
    </location>
</feature>
<dbReference type="AlphaFoldDB" id="A0A0X8FM24"/>
<comment type="catalytic activity">
    <reaction evidence="12">
        <text>ssDNA + n NTP = ssDNA/pppN(pN)n-1 hybrid + (n-1) diphosphate.</text>
        <dbReference type="EC" id="2.7.7.101"/>
    </reaction>
</comment>
<evidence type="ECO:0000259" key="16">
    <source>
        <dbReference type="PROSITE" id="PS50880"/>
    </source>
</evidence>
<dbReference type="Pfam" id="PF13155">
    <property type="entry name" value="Toprim_2"/>
    <property type="match status" value="1"/>
</dbReference>
<dbReference type="InterPro" id="IPR002694">
    <property type="entry name" value="Znf_CHC2"/>
</dbReference>
<keyword evidence="4 12" id="KW-0548">Nucleotidyltransferase</keyword>
<feature type="domain" description="Toprim" evidence="16">
    <location>
        <begin position="275"/>
        <end position="356"/>
    </location>
</feature>
<dbReference type="EMBL" id="CP014163">
    <property type="protein sequence ID" value="AMB99811.1"/>
    <property type="molecule type" value="Genomic_DNA"/>
</dbReference>
<organism evidence="17 18">
    <name type="scientific">Aerococcus urinaehominis</name>
    <dbReference type="NCBI Taxonomy" id="128944"/>
    <lineage>
        <taxon>Bacteria</taxon>
        <taxon>Bacillati</taxon>
        <taxon>Bacillota</taxon>
        <taxon>Bacilli</taxon>
        <taxon>Lactobacillales</taxon>
        <taxon>Aerococcaceae</taxon>
        <taxon>Aerococcus</taxon>
    </lineage>
</organism>
<dbReference type="SMART" id="SM00400">
    <property type="entry name" value="ZnF_CHCC"/>
    <property type="match status" value="1"/>
</dbReference>
<keyword evidence="11 12" id="KW-0804">Transcription</keyword>
<keyword evidence="3 12" id="KW-0808">Transferase</keyword>
<comment type="cofactor">
    <cofactor evidence="12 13 14">
        <name>Zn(2+)</name>
        <dbReference type="ChEBI" id="CHEBI:29105"/>
    </cofactor>
    <text evidence="12 13 14">Binds 1 zinc ion per monomer.</text>
</comment>
<dbReference type="PROSITE" id="PS50880">
    <property type="entry name" value="TOPRIM"/>
    <property type="match status" value="1"/>
</dbReference>
<dbReference type="InterPro" id="IPR030846">
    <property type="entry name" value="DnaG_bac"/>
</dbReference>
<proteinExistence type="inferred from homology"/>
<keyword evidence="9" id="KW-0460">Magnesium</keyword>
<comment type="similarity">
    <text evidence="12 13">Belongs to the DnaG primase family.</text>
</comment>
<comment type="domain">
    <text evidence="12">Contains an N-terminal zinc-binding domain, a central core domain that contains the primase activity, and a C-terminal DnaB-binding domain.</text>
</comment>
<dbReference type="PANTHER" id="PTHR30313:SF2">
    <property type="entry name" value="DNA PRIMASE"/>
    <property type="match status" value="1"/>
</dbReference>
<dbReference type="KEGG" id="auh:AWM75_07465"/>
<comment type="subunit">
    <text evidence="12">Monomer. Interacts with DnaB.</text>
</comment>
<dbReference type="PANTHER" id="PTHR30313">
    <property type="entry name" value="DNA PRIMASE"/>
    <property type="match status" value="1"/>
</dbReference>
<protein>
    <recommendedName>
        <fullName evidence="12 13">DNA primase</fullName>
        <ecNumber evidence="12">2.7.7.101</ecNumber>
    </recommendedName>
</protein>
<keyword evidence="2 12" id="KW-0639">Primosome</keyword>
<dbReference type="GO" id="GO:0008270">
    <property type="term" value="F:zinc ion binding"/>
    <property type="evidence" value="ECO:0007669"/>
    <property type="project" value="UniProtKB-UniRule"/>
</dbReference>
<dbReference type="FunFam" id="3.90.580.10:FF:000001">
    <property type="entry name" value="DNA primase"/>
    <property type="match status" value="1"/>
</dbReference>
<sequence>MPVANFIPNEIVNQIKAEADIVDVIGQFVDLEKRGKNHFGYCPFHEENTPSFSVNEEDQFFHCFSCKRGGNVFSFLMDLENYSFPEAVEKTAELAGIQVDFDFASLHQGGQHNQVNAKHQRLYQLHAKLADLYHYLLTATKAGDPGRTYLAERGLDQETIKTYQIGYAPDQSDLIYQQLLADGFTNEEMLAAGVMVGHGDRLQDRFRGRLIFPLRDDQGRVAAFSGRLFQDQLANDEASGSHQAKYLNSPETEIFHKRDFLFNLDLAKQEVRRSGQLVLFEGFMDVIAAHQAGLKNGVASMGTSLTDQHIRILSQQTKQVVIAYDGDRAGLDASQRALDHIRHQAPKLEVSLVVFPQQLDPDDFIQREGADRFRQVFSDQQLTPFNFLRLYYRRKYNLSLEWGKYQYIEALLSEIKQAQDPLKQEIYLQELAQDTDISLETLTKQLQQLDLSQPSPSGSAGQPPATSASPYDQVSLAPAKARSNSLLADYSLVELSELQLFHYLLYDPEAWLQLELKAPVFMMATPLMQRLYILLVAYRDQLADPSLLDAGDFLDHLVNRDEQERLVIAMQIGGPAKLSADLLTDLLYNISTRAQLEARKDELLSQAQEAGLANDFSRQADLYTAYLDVLRQLKKLS</sequence>
<dbReference type="InterPro" id="IPR006171">
    <property type="entry name" value="TOPRIM_dom"/>
</dbReference>
<reference evidence="18" key="2">
    <citation type="submission" date="2016-01" db="EMBL/GenBank/DDBJ databases">
        <title>Six Aerococcus type strain genome sequencing and assembly using PacBio and Illumina Hiseq.</title>
        <authorList>
            <person name="Carkaci D."/>
            <person name="Dargis R."/>
            <person name="Nielsen X.C."/>
            <person name="Skovgaard O."/>
            <person name="Fuursted K."/>
            <person name="Christensen J.J."/>
        </authorList>
    </citation>
    <scope>NUCLEOTIDE SEQUENCE [LARGE SCALE GENOMIC DNA]</scope>
    <source>
        <strain evidence="18">CCUG42038B</strain>
    </source>
</reference>
<evidence type="ECO:0000256" key="11">
    <source>
        <dbReference type="ARBA" id="ARBA00023163"/>
    </source>
</evidence>
<evidence type="ECO:0000313" key="17">
    <source>
        <dbReference type="EMBL" id="AMB99811.1"/>
    </source>
</evidence>
<dbReference type="GO" id="GO:1990077">
    <property type="term" value="C:primosome complex"/>
    <property type="evidence" value="ECO:0007669"/>
    <property type="project" value="UniProtKB-KW"/>
</dbReference>
<dbReference type="InterPro" id="IPR037068">
    <property type="entry name" value="DNA_primase_core_N_sf"/>
</dbReference>
<evidence type="ECO:0000256" key="9">
    <source>
        <dbReference type="ARBA" id="ARBA00022842"/>
    </source>
</evidence>
<keyword evidence="10 12" id="KW-0238">DNA-binding</keyword>
<dbReference type="SUPFAM" id="SSF57783">
    <property type="entry name" value="Zinc beta-ribbon"/>
    <property type="match status" value="1"/>
</dbReference>
<dbReference type="InterPro" id="IPR034151">
    <property type="entry name" value="TOPRIM_DnaG_bac"/>
</dbReference>
<dbReference type="Gene3D" id="3.90.980.10">
    <property type="entry name" value="DNA primase, catalytic core, N-terminal domain"/>
    <property type="match status" value="1"/>
</dbReference>
<dbReference type="CDD" id="cd03364">
    <property type="entry name" value="TOPRIM_DnaG_primases"/>
    <property type="match status" value="1"/>
</dbReference>
<feature type="region of interest" description="Disordered" evidence="15">
    <location>
        <begin position="451"/>
        <end position="473"/>
    </location>
</feature>
<dbReference type="InterPro" id="IPR006295">
    <property type="entry name" value="DNA_primase_DnaG"/>
</dbReference>
<keyword evidence="8 12" id="KW-0862">Zinc</keyword>